<gene>
    <name evidence="2" type="ORF">GCM10023175_25900</name>
</gene>
<name>A0ABP8RQX5_9PSEU</name>
<dbReference type="InterPro" id="IPR006448">
    <property type="entry name" value="Phage_term_ssu_P27"/>
</dbReference>
<dbReference type="RefSeq" id="WP_345416613.1">
    <property type="nucleotide sequence ID" value="NZ_BAABGT010000032.1"/>
</dbReference>
<keyword evidence="3" id="KW-1185">Reference proteome</keyword>
<proteinExistence type="predicted"/>
<protein>
    <recommendedName>
        <fullName evidence="4">Terminase small subunit</fullName>
    </recommendedName>
</protein>
<evidence type="ECO:0000313" key="3">
    <source>
        <dbReference type="Proteomes" id="UP001501598"/>
    </source>
</evidence>
<dbReference type="Proteomes" id="UP001501598">
    <property type="component" value="Unassembled WGS sequence"/>
</dbReference>
<organism evidence="2 3">
    <name type="scientific">Pseudonocardia xishanensis</name>
    <dbReference type="NCBI Taxonomy" id="630995"/>
    <lineage>
        <taxon>Bacteria</taxon>
        <taxon>Bacillati</taxon>
        <taxon>Actinomycetota</taxon>
        <taxon>Actinomycetes</taxon>
        <taxon>Pseudonocardiales</taxon>
        <taxon>Pseudonocardiaceae</taxon>
        <taxon>Pseudonocardia</taxon>
    </lineage>
</organism>
<dbReference type="Pfam" id="PF05119">
    <property type="entry name" value="Terminase_4"/>
    <property type="match status" value="1"/>
</dbReference>
<accession>A0ABP8RQX5</accession>
<evidence type="ECO:0008006" key="4">
    <source>
        <dbReference type="Google" id="ProtNLM"/>
    </source>
</evidence>
<evidence type="ECO:0000313" key="2">
    <source>
        <dbReference type="EMBL" id="GAA4545650.1"/>
    </source>
</evidence>
<sequence length="126" mass="13624">MTQSNAEVPEGLGKRGAAMWTTLHTRARLNPLAEEIALELCRALDLADRLAEVIEAEGTMTRGSMGQPRVHPAVAELRATQLAVARLTALLTTPPKATQNGPQTPEQRHRAEHARKAANARWGMSG</sequence>
<dbReference type="EMBL" id="BAABGT010000032">
    <property type="protein sequence ID" value="GAA4545650.1"/>
    <property type="molecule type" value="Genomic_DNA"/>
</dbReference>
<feature type="region of interest" description="Disordered" evidence="1">
    <location>
        <begin position="91"/>
        <end position="126"/>
    </location>
</feature>
<comment type="caution">
    <text evidence="2">The sequence shown here is derived from an EMBL/GenBank/DDBJ whole genome shotgun (WGS) entry which is preliminary data.</text>
</comment>
<evidence type="ECO:0000256" key="1">
    <source>
        <dbReference type="SAM" id="MobiDB-lite"/>
    </source>
</evidence>
<reference evidence="3" key="1">
    <citation type="journal article" date="2019" name="Int. J. Syst. Evol. Microbiol.">
        <title>The Global Catalogue of Microorganisms (GCM) 10K type strain sequencing project: providing services to taxonomists for standard genome sequencing and annotation.</title>
        <authorList>
            <consortium name="The Broad Institute Genomics Platform"/>
            <consortium name="The Broad Institute Genome Sequencing Center for Infectious Disease"/>
            <person name="Wu L."/>
            <person name="Ma J."/>
        </authorList>
    </citation>
    <scope>NUCLEOTIDE SEQUENCE [LARGE SCALE GENOMIC DNA]</scope>
    <source>
        <strain evidence="3">JCM 17906</strain>
    </source>
</reference>